<gene>
    <name evidence="2" type="ORF">L201_002768</name>
</gene>
<feature type="region of interest" description="Disordered" evidence="1">
    <location>
        <begin position="271"/>
        <end position="296"/>
    </location>
</feature>
<feature type="compositionally biased region" description="Basic and acidic residues" evidence="1">
    <location>
        <begin position="643"/>
        <end position="652"/>
    </location>
</feature>
<feature type="region of interest" description="Disordered" evidence="1">
    <location>
        <begin position="709"/>
        <end position="742"/>
    </location>
</feature>
<reference evidence="2 3" key="1">
    <citation type="submission" date="2024-01" db="EMBL/GenBank/DDBJ databases">
        <title>Comparative genomics of Cryptococcus and Kwoniella reveals pathogenesis evolution and contrasting modes of karyotype evolution via chromosome fusion or intercentromeric recombination.</title>
        <authorList>
            <person name="Coelho M.A."/>
            <person name="David-Palma M."/>
            <person name="Shea T."/>
            <person name="Bowers K."/>
            <person name="McGinley-Smith S."/>
            <person name="Mohammad A.W."/>
            <person name="Gnirke A."/>
            <person name="Yurkov A.M."/>
            <person name="Nowrousian M."/>
            <person name="Sun S."/>
            <person name="Cuomo C.A."/>
            <person name="Heitman J."/>
        </authorList>
    </citation>
    <scope>NUCLEOTIDE SEQUENCE [LARGE SCALE GENOMIC DNA]</scope>
    <source>
        <strain evidence="2 3">CBS 6074</strain>
    </source>
</reference>
<feature type="region of interest" description="Disordered" evidence="1">
    <location>
        <begin position="460"/>
        <end position="497"/>
    </location>
</feature>
<feature type="compositionally biased region" description="Polar residues" evidence="1">
    <location>
        <begin position="486"/>
        <end position="497"/>
    </location>
</feature>
<organism evidence="2 3">
    <name type="scientific">Kwoniella dendrophila CBS 6074</name>
    <dbReference type="NCBI Taxonomy" id="1295534"/>
    <lineage>
        <taxon>Eukaryota</taxon>
        <taxon>Fungi</taxon>
        <taxon>Dikarya</taxon>
        <taxon>Basidiomycota</taxon>
        <taxon>Agaricomycotina</taxon>
        <taxon>Tremellomycetes</taxon>
        <taxon>Tremellales</taxon>
        <taxon>Cryptococcaceae</taxon>
        <taxon>Kwoniella</taxon>
    </lineage>
</organism>
<proteinExistence type="predicted"/>
<evidence type="ECO:0000313" key="2">
    <source>
        <dbReference type="EMBL" id="WWC87870.1"/>
    </source>
</evidence>
<name>A0AAX4JTI5_9TREE</name>
<accession>A0AAX4JTI5</accession>
<evidence type="ECO:0000313" key="3">
    <source>
        <dbReference type="Proteomes" id="UP001355207"/>
    </source>
</evidence>
<dbReference type="RefSeq" id="XP_066074633.1">
    <property type="nucleotide sequence ID" value="XM_066218536.1"/>
</dbReference>
<evidence type="ECO:0000256" key="1">
    <source>
        <dbReference type="SAM" id="MobiDB-lite"/>
    </source>
</evidence>
<dbReference type="EMBL" id="CP144100">
    <property type="protein sequence ID" value="WWC87870.1"/>
    <property type="molecule type" value="Genomic_DNA"/>
</dbReference>
<keyword evidence="3" id="KW-1185">Reference proteome</keyword>
<protein>
    <submittedName>
        <fullName evidence="2">Uncharacterized protein</fullName>
    </submittedName>
</protein>
<feature type="compositionally biased region" description="Basic and acidic residues" evidence="1">
    <location>
        <begin position="571"/>
        <end position="588"/>
    </location>
</feature>
<feature type="compositionally biased region" description="Polar residues" evidence="1">
    <location>
        <begin position="271"/>
        <end position="285"/>
    </location>
</feature>
<feature type="compositionally biased region" description="Basic and acidic residues" evidence="1">
    <location>
        <begin position="473"/>
        <end position="485"/>
    </location>
</feature>
<feature type="region of interest" description="Disordered" evidence="1">
    <location>
        <begin position="643"/>
        <end position="696"/>
    </location>
</feature>
<feature type="compositionally biased region" description="Basic and acidic residues" evidence="1">
    <location>
        <begin position="709"/>
        <end position="735"/>
    </location>
</feature>
<dbReference type="AlphaFoldDB" id="A0AAX4JTI5"/>
<feature type="region of interest" description="Disordered" evidence="1">
    <location>
        <begin position="542"/>
        <end position="588"/>
    </location>
</feature>
<feature type="compositionally biased region" description="Polar residues" evidence="1">
    <location>
        <begin position="460"/>
        <end position="472"/>
    </location>
</feature>
<dbReference type="Proteomes" id="UP001355207">
    <property type="component" value="Chromosome 3"/>
</dbReference>
<feature type="compositionally biased region" description="Basic and acidic residues" evidence="1">
    <location>
        <begin position="676"/>
        <end position="694"/>
    </location>
</feature>
<dbReference type="GeneID" id="91093440"/>
<sequence length="742" mass="84774">MKSAREFNDIEVWVECDGKRLNEYDRCFHLGNRNHPPTFKAFLEIGNPCCSNYTFHVKNTLAVEWMGDLLSDVEIDGFLLCTEFLSPNGIKEAIHDQVYKPKPKVKKGEQAIVELDNIQAQNVEDEEDVDQIVLLNSPENNLGKIVISIWRGYVQDEASPATIKKYTDRVKDTFNGYRIGSPTDESNPWENFQDDYINPWVRFIYTYGTREALIQNDLVPPEKPINSPVLSPIEKEFEILVPDSAPPSPLISKSLISHNKEEQQANVNIKISEANSTNPVIQHQPNDTHRSPQNPAGLDQKVTGIGSMEKNIQTPTIHRDINHNRNLIPPVNEADHRTKIKLGHMNMPNPVKNCSLSQIGKTASTGDCARQDQAPKNITSAVSVSAINQVALVPKYSDNNQCLNHHNTADSSNLVPLSEKAQLPNPDVLLLLKALEDPIILDTVPMTDDQATRLIDEIHQASNELSRNGNSERQNKSSDKIEEYQSSHGNVNSTMASSKVEKGLKHLPEVIVRDYGDDIYSTRYLYNQGINEDMLRKTFGMSTKRPHVRDQSKKIQAGSSKDPYQFSHASVSDRKGVRRETSERGEAKKEIERLKEIVEEKEQRRRKIRAELDKHRVEAKDKRRRDQERKKWLNIVRDEANTYHEPVTKGHSDMASGSSDTLGKRKLETTTDEDETTRMVERRQRRLREHEERSSNLVSTRLMNRNWKEGNFDRKGRPRFYGRDDDRKGRSKDEAIDLTLLD</sequence>